<dbReference type="AlphaFoldDB" id="E6MZQ2"/>
<reference evidence="1 2" key="1">
    <citation type="journal article" date="2011" name="J. Bacteriol.">
        <title>Genome sequence of Neisseria meningitidis serogroup B strain H44/76.</title>
        <authorList>
            <person name="Piet J.R."/>
            <person name="Huis In 't Veld R.A."/>
            <person name="van Schaik B.D."/>
            <person name="van Kampen A.H."/>
            <person name="Baas F."/>
            <person name="van de Beek D."/>
            <person name="Pannekoek Y."/>
            <person name="van der Ende A."/>
        </authorList>
    </citation>
    <scope>NUCLEOTIDE SEQUENCE [LARGE SCALE GENOMIC DNA]</scope>
    <source>
        <strain evidence="1 2">H44/76</strain>
    </source>
</reference>
<accession>E6MZQ2</accession>
<dbReference type="Proteomes" id="UP000032707">
    <property type="component" value="Unassembled WGS sequence"/>
</dbReference>
<name>E6MZQ2_NEIMH</name>
<dbReference type="PATRIC" id="fig|909420.4.peg.2294"/>
<gene>
    <name evidence="1" type="ORF">NMH_2068</name>
</gene>
<comment type="caution">
    <text evidence="1">The sequence shown here is derived from an EMBL/GenBank/DDBJ whole genome shotgun (WGS) entry which is preliminary data.</text>
</comment>
<dbReference type="EMBL" id="AEQZ01000043">
    <property type="protein sequence ID" value="EFV62931.1"/>
    <property type="molecule type" value="Genomic_DNA"/>
</dbReference>
<sequence>MFGRLSPLGSDGFFLAVFEYPVGFICLQRGKPLISVRAENGSIG</sequence>
<organism evidence="1 2">
    <name type="scientific">Neisseria meningitidis serogroup B / serotype 15 (strain H44/76)</name>
    <dbReference type="NCBI Taxonomy" id="909420"/>
    <lineage>
        <taxon>Bacteria</taxon>
        <taxon>Pseudomonadati</taxon>
        <taxon>Pseudomonadota</taxon>
        <taxon>Betaproteobacteria</taxon>
        <taxon>Neisseriales</taxon>
        <taxon>Neisseriaceae</taxon>
        <taxon>Neisseria</taxon>
    </lineage>
</organism>
<evidence type="ECO:0000313" key="1">
    <source>
        <dbReference type="EMBL" id="EFV62931.1"/>
    </source>
</evidence>
<evidence type="ECO:0000313" key="2">
    <source>
        <dbReference type="Proteomes" id="UP000032707"/>
    </source>
</evidence>
<proteinExistence type="predicted"/>
<protein>
    <submittedName>
        <fullName evidence="1">Uncharacterized protein</fullName>
    </submittedName>
</protein>